<dbReference type="GO" id="GO:0006269">
    <property type="term" value="P:DNA replication, synthesis of primer"/>
    <property type="evidence" value="ECO:0007669"/>
    <property type="project" value="UniProtKB-KW"/>
</dbReference>
<dbReference type="GO" id="GO:0016787">
    <property type="term" value="F:hydrolase activity"/>
    <property type="evidence" value="ECO:0007669"/>
    <property type="project" value="UniProtKB-KW"/>
</dbReference>
<dbReference type="InterPro" id="IPR036185">
    <property type="entry name" value="DNA_heli_DnaB-like_N_sf"/>
</dbReference>
<reference evidence="13 14" key="1">
    <citation type="submission" date="2017-09" db="EMBL/GenBank/DDBJ databases">
        <title>The draft genome sequences of Marinobacter guineae M3B.</title>
        <authorList>
            <person name="Cao J."/>
        </authorList>
    </citation>
    <scope>NUCLEOTIDE SEQUENCE [LARGE SCALE GENOMIC DNA]</scope>
    <source>
        <strain evidence="13 14">M3B</strain>
    </source>
</reference>
<dbReference type="InterPro" id="IPR016136">
    <property type="entry name" value="DNA_helicase_N/primase_C"/>
</dbReference>
<dbReference type="InterPro" id="IPR007694">
    <property type="entry name" value="DNA_helicase_DnaB-like_C"/>
</dbReference>
<organism evidence="13 14">
    <name type="scientific">Marinobacter guineae</name>
    <dbReference type="NCBI Taxonomy" id="432303"/>
    <lineage>
        <taxon>Bacteria</taxon>
        <taxon>Pseudomonadati</taxon>
        <taxon>Pseudomonadota</taxon>
        <taxon>Gammaproteobacteria</taxon>
        <taxon>Pseudomonadales</taxon>
        <taxon>Marinobacteraceae</taxon>
        <taxon>Marinobacter</taxon>
    </lineage>
</organism>
<dbReference type="InterPro" id="IPR027417">
    <property type="entry name" value="P-loop_NTPase"/>
</dbReference>
<dbReference type="PROSITE" id="PS51199">
    <property type="entry name" value="SF4_HELICASE"/>
    <property type="match status" value="1"/>
</dbReference>
<keyword evidence="2" id="KW-0639">Primosome</keyword>
<comment type="similarity">
    <text evidence="1">Belongs to the helicase family. DnaB subfamily.</text>
</comment>
<dbReference type="GO" id="GO:0003677">
    <property type="term" value="F:DNA binding"/>
    <property type="evidence" value="ECO:0007669"/>
    <property type="project" value="UniProtKB-KW"/>
</dbReference>
<dbReference type="Proteomes" id="UP000229044">
    <property type="component" value="Unassembled WGS sequence"/>
</dbReference>
<dbReference type="PANTHER" id="PTHR30153:SF2">
    <property type="entry name" value="REPLICATIVE DNA HELICASE"/>
    <property type="match status" value="1"/>
</dbReference>
<evidence type="ECO:0000259" key="12">
    <source>
        <dbReference type="PROSITE" id="PS51199"/>
    </source>
</evidence>
<keyword evidence="9" id="KW-0413">Isomerase</keyword>
<name>A0A2G1VC95_9GAMM</name>
<keyword evidence="14" id="KW-1185">Reference proteome</keyword>
<dbReference type="InterPro" id="IPR007693">
    <property type="entry name" value="DNA_helicase_DnaB-like_N"/>
</dbReference>
<evidence type="ECO:0000256" key="4">
    <source>
        <dbReference type="ARBA" id="ARBA00022741"/>
    </source>
</evidence>
<gene>
    <name evidence="13" type="ORF">CLH62_14590</name>
</gene>
<evidence type="ECO:0000256" key="3">
    <source>
        <dbReference type="ARBA" id="ARBA00022705"/>
    </source>
</evidence>
<keyword evidence="8" id="KW-0238">DNA-binding</keyword>
<evidence type="ECO:0000256" key="2">
    <source>
        <dbReference type="ARBA" id="ARBA00022515"/>
    </source>
</evidence>
<evidence type="ECO:0000256" key="1">
    <source>
        <dbReference type="ARBA" id="ARBA00008428"/>
    </source>
</evidence>
<dbReference type="RefSeq" id="WP_099618936.1">
    <property type="nucleotide sequence ID" value="NZ_KZ319341.1"/>
</dbReference>
<keyword evidence="5" id="KW-0378">Hydrolase</keyword>
<accession>A0A2G1VC95</accession>
<dbReference type="Gene3D" id="1.10.860.10">
    <property type="entry name" value="DNAb Helicase, Chain A"/>
    <property type="match status" value="1"/>
</dbReference>
<dbReference type="Gene3D" id="3.40.50.300">
    <property type="entry name" value="P-loop containing nucleotide triphosphate hydrolases"/>
    <property type="match status" value="1"/>
</dbReference>
<evidence type="ECO:0000313" key="13">
    <source>
        <dbReference type="EMBL" id="PHQ24159.1"/>
    </source>
</evidence>
<evidence type="ECO:0000256" key="11">
    <source>
        <dbReference type="ARBA" id="ARBA00048954"/>
    </source>
</evidence>
<evidence type="ECO:0000256" key="10">
    <source>
        <dbReference type="ARBA" id="ARBA00044969"/>
    </source>
</evidence>
<dbReference type="Pfam" id="PF03796">
    <property type="entry name" value="DnaB_C"/>
    <property type="match status" value="1"/>
</dbReference>
<dbReference type="EC" id="5.6.2.3" evidence="10"/>
<dbReference type="CDD" id="cd00984">
    <property type="entry name" value="DnaB_C"/>
    <property type="match status" value="1"/>
</dbReference>
<dbReference type="GO" id="GO:0005524">
    <property type="term" value="F:ATP binding"/>
    <property type="evidence" value="ECO:0007669"/>
    <property type="project" value="UniProtKB-KW"/>
</dbReference>
<feature type="domain" description="SF4 helicase" evidence="12">
    <location>
        <begin position="160"/>
        <end position="421"/>
    </location>
</feature>
<evidence type="ECO:0000256" key="8">
    <source>
        <dbReference type="ARBA" id="ARBA00023125"/>
    </source>
</evidence>
<evidence type="ECO:0000256" key="6">
    <source>
        <dbReference type="ARBA" id="ARBA00022806"/>
    </source>
</evidence>
<dbReference type="Pfam" id="PF00772">
    <property type="entry name" value="DnaB"/>
    <property type="match status" value="1"/>
</dbReference>
<dbReference type="PANTHER" id="PTHR30153">
    <property type="entry name" value="REPLICATIVE DNA HELICASE DNAB"/>
    <property type="match status" value="1"/>
</dbReference>
<evidence type="ECO:0000256" key="9">
    <source>
        <dbReference type="ARBA" id="ARBA00023235"/>
    </source>
</evidence>
<keyword evidence="4" id="KW-0547">Nucleotide-binding</keyword>
<dbReference type="SUPFAM" id="SSF52540">
    <property type="entry name" value="P-loop containing nucleoside triphosphate hydrolases"/>
    <property type="match status" value="1"/>
</dbReference>
<dbReference type="OrthoDB" id="9773982at2"/>
<evidence type="ECO:0000256" key="7">
    <source>
        <dbReference type="ARBA" id="ARBA00022840"/>
    </source>
</evidence>
<keyword evidence="7" id="KW-0067">ATP-binding</keyword>
<evidence type="ECO:0000256" key="5">
    <source>
        <dbReference type="ARBA" id="ARBA00022801"/>
    </source>
</evidence>
<dbReference type="GO" id="GO:0043139">
    <property type="term" value="F:5'-3' DNA helicase activity"/>
    <property type="evidence" value="ECO:0007669"/>
    <property type="project" value="UniProtKB-EC"/>
</dbReference>
<dbReference type="GO" id="GO:0005829">
    <property type="term" value="C:cytosol"/>
    <property type="evidence" value="ECO:0007669"/>
    <property type="project" value="TreeGrafter"/>
</dbReference>
<dbReference type="AlphaFoldDB" id="A0A2G1VC95"/>
<keyword evidence="3" id="KW-0235">DNA replication</keyword>
<dbReference type="SUPFAM" id="SSF48024">
    <property type="entry name" value="N-terminal domain of DnaB helicase"/>
    <property type="match status" value="1"/>
</dbReference>
<evidence type="ECO:0000313" key="14">
    <source>
        <dbReference type="Proteomes" id="UP000229044"/>
    </source>
</evidence>
<comment type="caution">
    <text evidence="13">The sequence shown here is derived from an EMBL/GenBank/DDBJ whole genome shotgun (WGS) entry which is preliminary data.</text>
</comment>
<dbReference type="EMBL" id="NTFI01000005">
    <property type="protein sequence ID" value="PHQ24159.1"/>
    <property type="molecule type" value="Genomic_DNA"/>
</dbReference>
<protein>
    <recommendedName>
        <fullName evidence="10">DNA 5'-3' helicase</fullName>
        <ecNumber evidence="10">5.6.2.3</ecNumber>
    </recommendedName>
</protein>
<proteinExistence type="inferred from homology"/>
<sequence>MSIQAEQSVLFAVLTDSSRMKECDLEPHEFSDWHHQEAFSAARDIVNQGEIADLVTVCEVLGKRVPGVDFGKYLAGVLENAFCGAAFGQYVEIVHKSYRKRQALNIAQSLKTALSEGQDGDPVDTAIQQLMSLNQLGRNYDHDMKSVMAAGIRMIDEAMAADGIVGVPSGLRDLDECLGGFHDTDLIVIGSRPAMGKTAFMLNLALAAGQPVGVISAEQGHEQMGLRLISIEGKLDSQKIRTGGFYDEEWETLRKAVTRLTDKPIRVNDEPGMKITSLIRQARDWKYRYNISALYVDYLQRIAGTDPRSKPTDRVSEVARSLKNLARELGIPVIALAQVSRECEKRPNKRPMNSDLADASEIEKEADEILFLYRDEVYNPDTPDKGIAEIDISKNRHGPTGMVRCVFTGKFMRFEQLAPKTFQEQYGGSA</sequence>
<keyword evidence="6" id="KW-0347">Helicase</keyword>
<comment type="catalytic activity">
    <reaction evidence="11">
        <text>ATP + H2O = ADP + phosphate + H(+)</text>
        <dbReference type="Rhea" id="RHEA:13065"/>
        <dbReference type="ChEBI" id="CHEBI:15377"/>
        <dbReference type="ChEBI" id="CHEBI:15378"/>
        <dbReference type="ChEBI" id="CHEBI:30616"/>
        <dbReference type="ChEBI" id="CHEBI:43474"/>
        <dbReference type="ChEBI" id="CHEBI:456216"/>
        <dbReference type="EC" id="5.6.2.3"/>
    </reaction>
</comment>
<dbReference type="GO" id="GO:1990077">
    <property type="term" value="C:primosome complex"/>
    <property type="evidence" value="ECO:0007669"/>
    <property type="project" value="UniProtKB-KW"/>
</dbReference>